<keyword evidence="14" id="KW-1185">Reference proteome</keyword>
<dbReference type="NCBIfam" id="TIGR01709">
    <property type="entry name" value="typeII_sec_gspL"/>
    <property type="match status" value="1"/>
</dbReference>
<evidence type="ECO:0000259" key="11">
    <source>
        <dbReference type="Pfam" id="PF05134"/>
    </source>
</evidence>
<dbReference type="Gene3D" id="3.30.420.370">
    <property type="match status" value="1"/>
</dbReference>
<evidence type="ECO:0000313" key="14">
    <source>
        <dbReference type="Proteomes" id="UP001142810"/>
    </source>
</evidence>
<protein>
    <recommendedName>
        <fullName evidence="10">Type II secretion system protein L</fullName>
        <shortName evidence="10">T2SS protein L</shortName>
    </recommendedName>
</protein>
<dbReference type="Gene3D" id="3.30.420.380">
    <property type="match status" value="1"/>
</dbReference>
<keyword evidence="8" id="KW-1133">Transmembrane helix</keyword>
<reference evidence="13" key="1">
    <citation type="submission" date="2022-11" db="EMBL/GenBank/DDBJ databases">
        <title>Alteromonas sp. nov., isolated from sea water of the Qingdao.</title>
        <authorList>
            <person name="Wang Q."/>
        </authorList>
    </citation>
    <scope>NUCLEOTIDE SEQUENCE</scope>
    <source>
        <strain evidence="13">ASW11-7</strain>
    </source>
</reference>
<accession>A0ABT3P8D8</accession>
<dbReference type="SUPFAM" id="SSF53067">
    <property type="entry name" value="Actin-like ATPase domain"/>
    <property type="match status" value="2"/>
</dbReference>
<keyword evidence="5" id="KW-0997">Cell inner membrane</keyword>
<evidence type="ECO:0000256" key="4">
    <source>
        <dbReference type="ARBA" id="ARBA00022475"/>
    </source>
</evidence>
<dbReference type="InterPro" id="IPR024230">
    <property type="entry name" value="GspL_cyto_dom"/>
</dbReference>
<dbReference type="InterPro" id="IPR007812">
    <property type="entry name" value="T2SS_protein-GspL"/>
</dbReference>
<feature type="domain" description="GspL cytoplasmic actin-ATPase-like" evidence="11">
    <location>
        <begin position="4"/>
        <end position="237"/>
    </location>
</feature>
<comment type="function">
    <text evidence="10">Inner membrane component of the type II secretion system required for the energy-dependent secretion of extracellular factors such as proteases and toxins from the periplasm.</text>
</comment>
<evidence type="ECO:0000256" key="9">
    <source>
        <dbReference type="ARBA" id="ARBA00023136"/>
    </source>
</evidence>
<evidence type="ECO:0000256" key="10">
    <source>
        <dbReference type="PIRNR" id="PIRNR015761"/>
    </source>
</evidence>
<evidence type="ECO:0000256" key="7">
    <source>
        <dbReference type="ARBA" id="ARBA00022927"/>
    </source>
</evidence>
<gene>
    <name evidence="13" type="primary">gspL</name>
    <name evidence="13" type="ORF">OPS25_11105</name>
</gene>
<keyword evidence="7 10" id="KW-0653">Protein transport</keyword>
<keyword evidence="3 10" id="KW-0813">Transport</keyword>
<evidence type="ECO:0000256" key="8">
    <source>
        <dbReference type="ARBA" id="ARBA00022989"/>
    </source>
</evidence>
<keyword evidence="9" id="KW-0472">Membrane</keyword>
<evidence type="ECO:0000256" key="1">
    <source>
        <dbReference type="ARBA" id="ARBA00004377"/>
    </source>
</evidence>
<evidence type="ECO:0000256" key="5">
    <source>
        <dbReference type="ARBA" id="ARBA00022519"/>
    </source>
</evidence>
<dbReference type="Gene3D" id="3.30.1360.100">
    <property type="entry name" value="General secretion pathway protein M, EpsM"/>
    <property type="match status" value="1"/>
</dbReference>
<dbReference type="PIRSF" id="PIRSF015761">
    <property type="entry name" value="Protein_L"/>
    <property type="match status" value="1"/>
</dbReference>
<evidence type="ECO:0000256" key="2">
    <source>
        <dbReference type="ARBA" id="ARBA00005318"/>
    </source>
</evidence>
<dbReference type="Proteomes" id="UP001142810">
    <property type="component" value="Unassembled WGS sequence"/>
</dbReference>
<dbReference type="RefSeq" id="WP_265617791.1">
    <property type="nucleotide sequence ID" value="NZ_JAPFRD010000011.1"/>
</dbReference>
<organism evidence="13 14">
    <name type="scientific">Alteromonas aquimaris</name>
    <dbReference type="NCBI Taxonomy" id="2998417"/>
    <lineage>
        <taxon>Bacteria</taxon>
        <taxon>Pseudomonadati</taxon>
        <taxon>Pseudomonadota</taxon>
        <taxon>Gammaproteobacteria</taxon>
        <taxon>Alteromonadales</taxon>
        <taxon>Alteromonadaceae</taxon>
        <taxon>Alteromonas/Salinimonas group</taxon>
        <taxon>Alteromonas</taxon>
    </lineage>
</organism>
<name>A0ABT3P8D8_9ALTE</name>
<comment type="subcellular location">
    <subcellularLocation>
        <location evidence="1">Cell inner membrane</location>
        <topology evidence="1">Single-pass membrane protein</topology>
    </subcellularLocation>
</comment>
<feature type="domain" description="GspL periplasmic" evidence="12">
    <location>
        <begin position="243"/>
        <end position="397"/>
    </location>
</feature>
<keyword evidence="6" id="KW-0812">Transmembrane</keyword>
<evidence type="ECO:0000256" key="3">
    <source>
        <dbReference type="ARBA" id="ARBA00022448"/>
    </source>
</evidence>
<dbReference type="EMBL" id="JAPFRD010000011">
    <property type="protein sequence ID" value="MCW8109043.1"/>
    <property type="molecule type" value="Genomic_DNA"/>
</dbReference>
<proteinExistence type="inferred from homology"/>
<comment type="similarity">
    <text evidence="2 10">Belongs to the GSP L family.</text>
</comment>
<dbReference type="Pfam" id="PF05134">
    <property type="entry name" value="T2SSL"/>
    <property type="match status" value="1"/>
</dbReference>
<comment type="caution">
    <text evidence="13">The sequence shown here is derived from an EMBL/GenBank/DDBJ whole genome shotgun (WGS) entry which is preliminary data.</text>
</comment>
<sequence length="399" mass="43896">MEQLLVRLGSSINEPVSWLVWSSTEKEVIASGELAEASELSSLAERAGERPVIALVASCNIALKWVNLPPRASRKVLSAIPFMLEEELAQDIGKQFFALGPKVNDKQAVAVVSRALLETWQVWLADAGLSCDTIIPDVLAVPHFSEGWSVLNVGHDIIIRQDEWCGLQGEVDWILPAVAHYSQGQKAPLQIKNYSQYALQDIPNTEIVNEAVELPMLTLATTANSVSFNLLQGEYKVKRQNNSAWKQWRVAAILALLVLTASVVEKGVRLMQLKQQNAQLAQQIDQTVKRGFPTIGVYRDVKRAVQSEMTKLEAGAGNSSMLAMLSQLGSAFTQSRVKPQTVRFDASRAEIRMQAAGKNFEALEQFKKHAENAGFEVESGAINNRGDEFIGTIAIRSES</sequence>
<evidence type="ECO:0000259" key="12">
    <source>
        <dbReference type="Pfam" id="PF12693"/>
    </source>
</evidence>
<evidence type="ECO:0000313" key="13">
    <source>
        <dbReference type="EMBL" id="MCW8109043.1"/>
    </source>
</evidence>
<evidence type="ECO:0000256" key="6">
    <source>
        <dbReference type="ARBA" id="ARBA00022692"/>
    </source>
</evidence>
<dbReference type="InterPro" id="IPR043129">
    <property type="entry name" value="ATPase_NBD"/>
</dbReference>
<keyword evidence="4" id="KW-1003">Cell membrane</keyword>
<dbReference type="CDD" id="cd24017">
    <property type="entry name" value="ASKHA_T2SSL_N"/>
    <property type="match status" value="1"/>
</dbReference>
<dbReference type="InterPro" id="IPR025691">
    <property type="entry name" value="GspL_pp_dom"/>
</dbReference>
<dbReference type="Pfam" id="PF12693">
    <property type="entry name" value="GspL_C"/>
    <property type="match status" value="1"/>
</dbReference>